<evidence type="ECO:0000259" key="13">
    <source>
        <dbReference type="Pfam" id="PF12019"/>
    </source>
</evidence>
<evidence type="ECO:0000256" key="3">
    <source>
        <dbReference type="ARBA" id="ARBA00004418"/>
    </source>
</evidence>
<dbReference type="Proteomes" id="UP000266089">
    <property type="component" value="Unassembled WGS sequence"/>
</dbReference>
<evidence type="ECO:0000256" key="9">
    <source>
        <dbReference type="ARBA" id="ARBA00022989"/>
    </source>
</evidence>
<dbReference type="EMBL" id="QWKX01000008">
    <property type="protein sequence ID" value="RIH79133.1"/>
    <property type="molecule type" value="Genomic_DNA"/>
</dbReference>
<evidence type="ECO:0000256" key="7">
    <source>
        <dbReference type="ARBA" id="ARBA00022692"/>
    </source>
</evidence>
<dbReference type="PROSITE" id="PS00409">
    <property type="entry name" value="PROKAR_NTER_METHYL"/>
    <property type="match status" value="1"/>
</dbReference>
<dbReference type="GO" id="GO:0009279">
    <property type="term" value="C:cell outer membrane"/>
    <property type="evidence" value="ECO:0007669"/>
    <property type="project" value="UniProtKB-SubCell"/>
</dbReference>
<keyword evidence="7 12" id="KW-0812">Transmembrane</keyword>
<evidence type="ECO:0000256" key="2">
    <source>
        <dbReference type="ARBA" id="ARBA00004377"/>
    </source>
</evidence>
<protein>
    <submittedName>
        <fullName evidence="14">Type II secretion system protein H</fullName>
    </submittedName>
</protein>
<sequence>MQIRRLEPILPRRSGLTLVEILVVMAILGVLLAIASVNLNGARQRALVREAAASVATALLQARSEAQRYNSNVVVRLEVDGSVFTITQVRNGTLVSRTVRLPAGTVAFVPAGGPNTLTYRAPFGVLEGGGAAFCFKLASQNPPCDTTTTSMPRSIVSVVGLVGKVVVFN</sequence>
<proteinExistence type="predicted"/>
<feature type="transmembrane region" description="Helical" evidence="12">
    <location>
        <begin position="21"/>
        <end position="39"/>
    </location>
</feature>
<dbReference type="GO" id="GO:0042597">
    <property type="term" value="C:periplasmic space"/>
    <property type="evidence" value="ECO:0007669"/>
    <property type="project" value="UniProtKB-SubCell"/>
</dbReference>
<keyword evidence="9 12" id="KW-1133">Transmembrane helix</keyword>
<evidence type="ECO:0000256" key="11">
    <source>
        <dbReference type="ARBA" id="ARBA00023237"/>
    </source>
</evidence>
<evidence type="ECO:0000256" key="10">
    <source>
        <dbReference type="ARBA" id="ARBA00023136"/>
    </source>
</evidence>
<feature type="domain" description="General secretion pathway GspH" evidence="13">
    <location>
        <begin position="51"/>
        <end position="136"/>
    </location>
</feature>
<evidence type="ECO:0000313" key="14">
    <source>
        <dbReference type="EMBL" id="RIH79133.1"/>
    </source>
</evidence>
<evidence type="ECO:0000256" key="12">
    <source>
        <dbReference type="SAM" id="Phobius"/>
    </source>
</evidence>
<keyword evidence="4" id="KW-1003">Cell membrane</keyword>
<organism evidence="14 15">
    <name type="scientific">Meiothermus taiwanensis</name>
    <dbReference type="NCBI Taxonomy" id="172827"/>
    <lineage>
        <taxon>Bacteria</taxon>
        <taxon>Thermotogati</taxon>
        <taxon>Deinococcota</taxon>
        <taxon>Deinococci</taxon>
        <taxon>Thermales</taxon>
        <taxon>Thermaceae</taxon>
        <taxon>Meiothermus</taxon>
    </lineage>
</organism>
<dbReference type="SUPFAM" id="SSF54523">
    <property type="entry name" value="Pili subunits"/>
    <property type="match status" value="1"/>
</dbReference>
<dbReference type="InterPro" id="IPR012902">
    <property type="entry name" value="N_methyl_site"/>
</dbReference>
<accession>A0A399E6K6</accession>
<evidence type="ECO:0000256" key="6">
    <source>
        <dbReference type="ARBA" id="ARBA00022519"/>
    </source>
</evidence>
<keyword evidence="11" id="KW-0998">Cell outer membrane</keyword>
<comment type="caution">
    <text evidence="14">The sequence shown here is derived from an EMBL/GenBank/DDBJ whole genome shotgun (WGS) entry which is preliminary data.</text>
</comment>
<gene>
    <name evidence="14" type="ORF">Mcate_00484</name>
</gene>
<evidence type="ECO:0000256" key="4">
    <source>
        <dbReference type="ARBA" id="ARBA00022475"/>
    </source>
</evidence>
<dbReference type="GO" id="GO:0005886">
    <property type="term" value="C:plasma membrane"/>
    <property type="evidence" value="ECO:0007669"/>
    <property type="project" value="UniProtKB-SubCell"/>
</dbReference>
<reference evidence="14 15" key="1">
    <citation type="submission" date="2018-08" db="EMBL/GenBank/DDBJ databases">
        <title>Meiothermus cateniformans JCM 15151 genome sequencing project.</title>
        <authorList>
            <person name="Da Costa M.S."/>
            <person name="Albuquerque L."/>
            <person name="Raposo P."/>
            <person name="Froufe H.J.C."/>
            <person name="Barroso C.S."/>
            <person name="Egas C."/>
        </authorList>
    </citation>
    <scope>NUCLEOTIDE SEQUENCE [LARGE SCALE GENOMIC DNA]</scope>
    <source>
        <strain evidence="14 15">JCM 15151</strain>
    </source>
</reference>
<evidence type="ECO:0000256" key="8">
    <source>
        <dbReference type="ARBA" id="ARBA00022764"/>
    </source>
</evidence>
<dbReference type="Pfam" id="PF07963">
    <property type="entry name" value="N_methyl"/>
    <property type="match status" value="1"/>
</dbReference>
<evidence type="ECO:0000256" key="5">
    <source>
        <dbReference type="ARBA" id="ARBA00022481"/>
    </source>
</evidence>
<dbReference type="AlphaFoldDB" id="A0A399E6K6"/>
<keyword evidence="8" id="KW-0574">Periplasm</keyword>
<keyword evidence="10 12" id="KW-0472">Membrane</keyword>
<dbReference type="OrthoDB" id="27321at2"/>
<dbReference type="GO" id="GO:0015628">
    <property type="term" value="P:protein secretion by the type II secretion system"/>
    <property type="evidence" value="ECO:0007669"/>
    <property type="project" value="InterPro"/>
</dbReference>
<dbReference type="NCBIfam" id="TIGR02532">
    <property type="entry name" value="IV_pilin_GFxxxE"/>
    <property type="match status" value="1"/>
</dbReference>
<dbReference type="Pfam" id="PF12019">
    <property type="entry name" value="GspH"/>
    <property type="match status" value="1"/>
</dbReference>
<dbReference type="Gene3D" id="3.30.700.10">
    <property type="entry name" value="Glycoprotein, Type 4 Pilin"/>
    <property type="match status" value="1"/>
</dbReference>
<keyword evidence="5" id="KW-0488">Methylation</keyword>
<evidence type="ECO:0000313" key="15">
    <source>
        <dbReference type="Proteomes" id="UP000266089"/>
    </source>
</evidence>
<dbReference type="GO" id="GO:0015627">
    <property type="term" value="C:type II protein secretion system complex"/>
    <property type="evidence" value="ECO:0007669"/>
    <property type="project" value="InterPro"/>
</dbReference>
<dbReference type="RefSeq" id="WP_013013339.1">
    <property type="nucleotide sequence ID" value="NZ_JBHSXZ010000042.1"/>
</dbReference>
<evidence type="ECO:0000256" key="1">
    <source>
        <dbReference type="ARBA" id="ARBA00004203"/>
    </source>
</evidence>
<comment type="subcellular location">
    <subcellularLocation>
        <location evidence="2">Cell inner membrane</location>
        <topology evidence="2">Single-pass membrane protein</topology>
    </subcellularLocation>
    <subcellularLocation>
        <location evidence="1">Cell outer membrane</location>
        <topology evidence="1">Single-pass membrane protein</topology>
    </subcellularLocation>
    <subcellularLocation>
        <location evidence="3">Periplasm</location>
    </subcellularLocation>
</comment>
<dbReference type="InterPro" id="IPR045584">
    <property type="entry name" value="Pilin-like"/>
</dbReference>
<name>A0A399E6K6_9DEIN</name>
<dbReference type="InterPro" id="IPR022346">
    <property type="entry name" value="T2SS_GspH"/>
</dbReference>
<keyword evidence="6" id="KW-0997">Cell inner membrane</keyword>